<dbReference type="EMBL" id="JAIZAY010000001">
    <property type="protein sequence ID" value="KAJ8048222.1"/>
    <property type="molecule type" value="Genomic_DNA"/>
</dbReference>
<reference evidence="2" key="1">
    <citation type="submission" date="2021-10" db="EMBL/GenBank/DDBJ databases">
        <title>Tropical sea cucumber genome reveals ecological adaptation and Cuvierian tubules defense mechanism.</title>
        <authorList>
            <person name="Chen T."/>
        </authorList>
    </citation>
    <scope>NUCLEOTIDE SEQUENCE</scope>
    <source>
        <strain evidence="2">Nanhai2018</strain>
        <tissue evidence="2">Muscle</tissue>
    </source>
</reference>
<dbReference type="Gene3D" id="3.40.50.10190">
    <property type="entry name" value="BRCT domain"/>
    <property type="match status" value="1"/>
</dbReference>
<dbReference type="AlphaFoldDB" id="A0A9Q1HFV0"/>
<comment type="caution">
    <text evidence="2">The sequence shown here is derived from an EMBL/GenBank/DDBJ whole genome shotgun (WGS) entry which is preliminary data.</text>
</comment>
<name>A0A9Q1HFV0_HOLLE</name>
<gene>
    <name evidence="2" type="ORF">HOLleu_00451</name>
</gene>
<dbReference type="SUPFAM" id="SSF52113">
    <property type="entry name" value="BRCT domain"/>
    <property type="match status" value="1"/>
</dbReference>
<evidence type="ECO:0000313" key="2">
    <source>
        <dbReference type="EMBL" id="KAJ8048222.1"/>
    </source>
</evidence>
<dbReference type="InterPro" id="IPR036420">
    <property type="entry name" value="BRCT_dom_sf"/>
</dbReference>
<organism evidence="2 3">
    <name type="scientific">Holothuria leucospilota</name>
    <name type="common">Black long sea cucumber</name>
    <name type="synonym">Mertensiothuria leucospilota</name>
    <dbReference type="NCBI Taxonomy" id="206669"/>
    <lineage>
        <taxon>Eukaryota</taxon>
        <taxon>Metazoa</taxon>
        <taxon>Echinodermata</taxon>
        <taxon>Eleutherozoa</taxon>
        <taxon>Echinozoa</taxon>
        <taxon>Holothuroidea</taxon>
        <taxon>Aspidochirotacea</taxon>
        <taxon>Aspidochirotida</taxon>
        <taxon>Holothuriidae</taxon>
        <taxon>Holothuria</taxon>
    </lineage>
</organism>
<dbReference type="Pfam" id="PF16589">
    <property type="entry name" value="BRCT_2"/>
    <property type="match status" value="1"/>
</dbReference>
<accession>A0A9Q1HFV0</accession>
<evidence type="ECO:0000259" key="1">
    <source>
        <dbReference type="PROSITE" id="PS50172"/>
    </source>
</evidence>
<keyword evidence="3" id="KW-1185">Reference proteome</keyword>
<dbReference type="InterPro" id="IPR001357">
    <property type="entry name" value="BRCT_dom"/>
</dbReference>
<evidence type="ECO:0000313" key="3">
    <source>
        <dbReference type="Proteomes" id="UP001152320"/>
    </source>
</evidence>
<proteinExistence type="predicted"/>
<dbReference type="Proteomes" id="UP001152320">
    <property type="component" value="Chromosome 1"/>
</dbReference>
<dbReference type="PROSITE" id="PS50172">
    <property type="entry name" value="BRCT"/>
    <property type="match status" value="1"/>
</dbReference>
<protein>
    <recommendedName>
        <fullName evidence="1">BRCT domain-containing protein</fullName>
    </recommendedName>
</protein>
<feature type="domain" description="BRCT" evidence="1">
    <location>
        <begin position="176"/>
        <end position="252"/>
    </location>
</feature>
<sequence length="294" mass="33039">MVDGKNPQNPPFVVHEEFLLYNVEYQLTGAVVMRPDHFFNVVKVGEQYALINGYPPMEDMHHYPKMFTSFSGAFRKDETDVSLTYTTDPANATGVHVLLYHCKEHNIEVSLMSVPNLFVDENNLGESSVDNQNCSKELLPEYGKSCSTKQMDSASQRNSPTAIPKIDGQSYSHVSLKALVESASGKIKDKLPSGNTSTKKYVVLVNPNATSKKNLSSEVRLALKAGYPVLDFSFVTNCLKEHQLLDMSKFMVDFSNHSQKFQSQPTLESKHFRRTPVMGFVYTLVLPTETFYEA</sequence>